<dbReference type="AlphaFoldDB" id="K6WTT0"/>
<dbReference type="GO" id="GO:0016020">
    <property type="term" value="C:membrane"/>
    <property type="evidence" value="ECO:0007669"/>
    <property type="project" value="InterPro"/>
</dbReference>
<organism evidence="3 4">
    <name type="scientific">Gordonia rhizosphera NBRC 16068</name>
    <dbReference type="NCBI Taxonomy" id="1108045"/>
    <lineage>
        <taxon>Bacteria</taxon>
        <taxon>Bacillati</taxon>
        <taxon>Actinomycetota</taxon>
        <taxon>Actinomycetes</taxon>
        <taxon>Mycobacteriales</taxon>
        <taxon>Gordoniaceae</taxon>
        <taxon>Gordonia</taxon>
    </lineage>
</organism>
<comment type="caution">
    <text evidence="3">The sequence shown here is derived from an EMBL/GenBank/DDBJ whole genome shotgun (WGS) entry which is preliminary data.</text>
</comment>
<evidence type="ECO:0000313" key="3">
    <source>
        <dbReference type="EMBL" id="GAB89969.1"/>
    </source>
</evidence>
<feature type="transmembrane region" description="Helical" evidence="2">
    <location>
        <begin position="49"/>
        <end position="68"/>
    </location>
</feature>
<evidence type="ECO:0000256" key="2">
    <source>
        <dbReference type="SAM" id="Phobius"/>
    </source>
</evidence>
<dbReference type="CDD" id="cd03498">
    <property type="entry name" value="SQR_TypeB_2_TM"/>
    <property type="match status" value="1"/>
</dbReference>
<proteinExistence type="predicted"/>
<dbReference type="InterPro" id="IPR011138">
    <property type="entry name" value="Cytochrome_b-558"/>
</dbReference>
<dbReference type="RefSeq" id="WP_006332425.1">
    <property type="nucleotide sequence ID" value="NZ_BAHC01000078.1"/>
</dbReference>
<feature type="transmembrane region" description="Helical" evidence="2">
    <location>
        <begin position="101"/>
        <end position="123"/>
    </location>
</feature>
<feature type="transmembrane region" description="Helical" evidence="2">
    <location>
        <begin position="201"/>
        <end position="223"/>
    </location>
</feature>
<feature type="transmembrane region" description="Helical" evidence="2">
    <location>
        <begin position="235"/>
        <end position="259"/>
    </location>
</feature>
<keyword evidence="2" id="KW-0812">Transmembrane</keyword>
<dbReference type="eggNOG" id="ENOG5030UAY">
    <property type="taxonomic scope" value="Bacteria"/>
</dbReference>
<evidence type="ECO:0000256" key="1">
    <source>
        <dbReference type="SAM" id="MobiDB-lite"/>
    </source>
</evidence>
<dbReference type="EMBL" id="BAHC01000078">
    <property type="protein sequence ID" value="GAB89969.1"/>
    <property type="molecule type" value="Genomic_DNA"/>
</dbReference>
<accession>K6WTT0</accession>
<dbReference type="Proteomes" id="UP000008363">
    <property type="component" value="Unassembled WGS sequence"/>
</dbReference>
<dbReference type="OrthoDB" id="9788081at2"/>
<evidence type="ECO:0000313" key="4">
    <source>
        <dbReference type="Proteomes" id="UP000008363"/>
    </source>
</evidence>
<dbReference type="InterPro" id="IPR034804">
    <property type="entry name" value="SQR/QFR_C/D"/>
</dbReference>
<feature type="region of interest" description="Disordered" evidence="1">
    <location>
        <begin position="1"/>
        <end position="29"/>
    </location>
</feature>
<dbReference type="NCBIfam" id="TIGR02046">
    <property type="entry name" value="sdhC_b558_fam"/>
    <property type="match status" value="1"/>
</dbReference>
<dbReference type="SUPFAM" id="SSF81343">
    <property type="entry name" value="Fumarate reductase respiratory complex transmembrane subunits"/>
    <property type="match status" value="1"/>
</dbReference>
<keyword evidence="2" id="KW-1133">Transmembrane helix</keyword>
<keyword evidence="4" id="KW-1185">Reference proteome</keyword>
<sequence length="265" mass="28887">MSTVIPPHADPPRDSTVLDDPDAPTPTPRAAAVLSPVPRRHLTDVTLKVTMALTGTVFALFVLVHMIGNLKVYTGAEHFDAYAHWLRTLAEPLLPYEGALWIFRLVLLACLVAHVGASALLIARAYRAKGRFRRRGLRWRRWPAMLMPYTGLVLLAFIVFHILDLTVGAEPVASDQFIGTTPDTSHAYHNLVESFERWPVAVFYVVTMVLLGLHLVHGLWSVVNDLGITGQRVRQAGAALAVGLAAVVMIGNITIPAAVLTGLVS</sequence>
<dbReference type="Gene3D" id="1.20.1300.10">
    <property type="entry name" value="Fumarate reductase/succinate dehydrogenase, transmembrane subunit"/>
    <property type="match status" value="1"/>
</dbReference>
<gene>
    <name evidence="3" type="ORF">GORHZ_078_00250</name>
</gene>
<dbReference type="STRING" id="1108045.GORHZ_078_00250"/>
<feature type="transmembrane region" description="Helical" evidence="2">
    <location>
        <begin position="144"/>
        <end position="163"/>
    </location>
</feature>
<reference evidence="3 4" key="1">
    <citation type="submission" date="2012-08" db="EMBL/GenBank/DDBJ databases">
        <title>Whole genome shotgun sequence of Gordonia rhizosphera NBRC 16068.</title>
        <authorList>
            <person name="Takarada H."/>
            <person name="Isaki S."/>
            <person name="Hosoyama A."/>
            <person name="Tsuchikane K."/>
            <person name="Katsumata H."/>
            <person name="Baba S."/>
            <person name="Ohji S."/>
            <person name="Yamazaki S."/>
            <person name="Fujita N."/>
        </authorList>
    </citation>
    <scope>NUCLEOTIDE SEQUENCE [LARGE SCALE GENOMIC DNA]</scope>
    <source>
        <strain evidence="3 4">NBRC 16068</strain>
    </source>
</reference>
<name>K6WTT0_9ACTN</name>
<protein>
    <submittedName>
        <fullName evidence="3">Putative succinate dehydrogenase cytochrome b subunit</fullName>
    </submittedName>
</protein>
<keyword evidence="2" id="KW-0472">Membrane</keyword>